<dbReference type="Proteomes" id="UP000240971">
    <property type="component" value="Unassembled WGS sequence"/>
</dbReference>
<organism evidence="2 3">
    <name type="scientific">Chitinophaga niastensis</name>
    <dbReference type="NCBI Taxonomy" id="536980"/>
    <lineage>
        <taxon>Bacteria</taxon>
        <taxon>Pseudomonadati</taxon>
        <taxon>Bacteroidota</taxon>
        <taxon>Chitinophagia</taxon>
        <taxon>Chitinophagales</taxon>
        <taxon>Chitinophagaceae</taxon>
        <taxon>Chitinophaga</taxon>
    </lineage>
</organism>
<dbReference type="Pfam" id="PF05721">
    <property type="entry name" value="PhyH"/>
    <property type="match status" value="1"/>
</dbReference>
<gene>
    <name evidence="2" type="ORF">CLV51_102656</name>
</gene>
<dbReference type="OrthoDB" id="976214at2"/>
<comment type="cofactor">
    <cofactor evidence="1">
        <name>Fe(2+)</name>
        <dbReference type="ChEBI" id="CHEBI:29033"/>
    </cofactor>
</comment>
<dbReference type="InterPro" id="IPR008775">
    <property type="entry name" value="Phytyl_CoA_dOase-like"/>
</dbReference>
<dbReference type="EMBL" id="PYAW01000002">
    <property type="protein sequence ID" value="PSL47796.1"/>
    <property type="molecule type" value="Genomic_DNA"/>
</dbReference>
<protein>
    <submittedName>
        <fullName evidence="2">Phytanoyl-CoA dioxygenase PhyH</fullName>
    </submittedName>
</protein>
<dbReference type="GO" id="GO:0005506">
    <property type="term" value="F:iron ion binding"/>
    <property type="evidence" value="ECO:0007669"/>
    <property type="project" value="UniProtKB-ARBA"/>
</dbReference>
<comment type="caution">
    <text evidence="2">The sequence shown here is derived from an EMBL/GenBank/DDBJ whole genome shotgun (WGS) entry which is preliminary data.</text>
</comment>
<evidence type="ECO:0000256" key="1">
    <source>
        <dbReference type="ARBA" id="ARBA00001954"/>
    </source>
</evidence>
<dbReference type="AlphaFoldDB" id="A0A2P8HNK3"/>
<keyword evidence="3" id="KW-1185">Reference proteome</keyword>
<proteinExistence type="predicted"/>
<accession>A0A2P8HNK3</accession>
<reference evidence="2 3" key="1">
    <citation type="submission" date="2018-03" db="EMBL/GenBank/DDBJ databases">
        <title>Genomic Encyclopedia of Archaeal and Bacterial Type Strains, Phase II (KMG-II): from individual species to whole genera.</title>
        <authorList>
            <person name="Goeker M."/>
        </authorList>
    </citation>
    <scope>NUCLEOTIDE SEQUENCE [LARGE SCALE GENOMIC DNA]</scope>
    <source>
        <strain evidence="2 3">DSM 24859</strain>
    </source>
</reference>
<keyword evidence="2" id="KW-0560">Oxidoreductase</keyword>
<dbReference type="GO" id="GO:0016706">
    <property type="term" value="F:2-oxoglutarate-dependent dioxygenase activity"/>
    <property type="evidence" value="ECO:0007669"/>
    <property type="project" value="UniProtKB-ARBA"/>
</dbReference>
<dbReference type="PANTHER" id="PTHR20883">
    <property type="entry name" value="PHYTANOYL-COA DIOXYGENASE DOMAIN CONTAINING 1"/>
    <property type="match status" value="1"/>
</dbReference>
<sequence length="297" mass="33579">MKTNNQPVFHLGEAVTDTHLAYFQKHGIIQFKNFLDKETLSVIHSEVQHVQQLLLRNSIQKINGIPLKFGTDVDGSPLIQRIAFASHYSNVLRGLLKDKRLLSLTKLLGPYNGRIGENEKDGLVINHYVNAAESQFKQLGWHTDSPRDLFLGSRILPMLNVGIHLDDCPLDNGGLRVLPGTHEQGLLKLLFRKKYFIDKNPDKKEVGFAIEAGDLTVHDGRLWHRVQQSPYTGEKSRRRVMYIPIITGAYQPKTADSPTPFYHKLAQLKQQLYGGRPQWVNVKSKEGSLAKVNSSSI</sequence>
<name>A0A2P8HNK3_CHINA</name>
<dbReference type="PANTHER" id="PTHR20883:SF48">
    <property type="entry name" value="ECTOINE DIOXYGENASE"/>
    <property type="match status" value="1"/>
</dbReference>
<keyword evidence="2" id="KW-0223">Dioxygenase</keyword>
<dbReference type="RefSeq" id="WP_106528222.1">
    <property type="nucleotide sequence ID" value="NZ_PYAW01000002.1"/>
</dbReference>
<evidence type="ECO:0000313" key="2">
    <source>
        <dbReference type="EMBL" id="PSL47796.1"/>
    </source>
</evidence>
<dbReference type="SUPFAM" id="SSF51197">
    <property type="entry name" value="Clavaminate synthase-like"/>
    <property type="match status" value="1"/>
</dbReference>
<dbReference type="Gene3D" id="2.60.120.620">
    <property type="entry name" value="q2cbj1_9rhob like domain"/>
    <property type="match status" value="1"/>
</dbReference>
<evidence type="ECO:0000313" key="3">
    <source>
        <dbReference type="Proteomes" id="UP000240971"/>
    </source>
</evidence>